<keyword evidence="4 7" id="KW-0704">Schiff base</keyword>
<dbReference type="Gene3D" id="3.20.20.70">
    <property type="entry name" value="Aldolase class I"/>
    <property type="match status" value="1"/>
</dbReference>
<dbReference type="InterPro" id="IPR011343">
    <property type="entry name" value="DeoC"/>
</dbReference>
<reference evidence="8 9" key="1">
    <citation type="submission" date="2014-08" db="EMBL/GenBank/DDBJ databases">
        <title>Complete genome sequence of Corynebacterium aquilae S-613T(T) (=DSM 44791(T)), isolated from the choana of a healthy golden eagle.</title>
        <authorList>
            <person name="Ruckert C."/>
            <person name="Albersmeier A."/>
            <person name="Winkler A."/>
            <person name="Kalinowski J."/>
        </authorList>
    </citation>
    <scope>NUCLEOTIDE SEQUENCE [LARGE SCALE GENOMIC DNA]</scope>
    <source>
        <strain evidence="8 9">S-613</strain>
    </source>
</reference>
<evidence type="ECO:0000256" key="2">
    <source>
        <dbReference type="ARBA" id="ARBA00022490"/>
    </source>
</evidence>
<dbReference type="UniPathway" id="UPA00002">
    <property type="reaction ID" value="UER00468"/>
</dbReference>
<dbReference type="GO" id="GO:0004139">
    <property type="term" value="F:deoxyribose-phosphate aldolase activity"/>
    <property type="evidence" value="ECO:0007669"/>
    <property type="project" value="UniProtKB-UniRule"/>
</dbReference>
<dbReference type="GO" id="GO:0005737">
    <property type="term" value="C:cytoplasm"/>
    <property type="evidence" value="ECO:0007669"/>
    <property type="project" value="UniProtKB-SubCell"/>
</dbReference>
<comment type="similarity">
    <text evidence="1 7">Belongs to the DeoC/FbaB aldolase family. DeoC type 1 subfamily.</text>
</comment>
<dbReference type="PANTHER" id="PTHR10889:SF1">
    <property type="entry name" value="DEOXYRIBOSE-PHOSPHATE ALDOLASE"/>
    <property type="match status" value="1"/>
</dbReference>
<comment type="catalytic activity">
    <reaction evidence="5 7">
        <text>2-deoxy-D-ribose 5-phosphate = D-glyceraldehyde 3-phosphate + acetaldehyde</text>
        <dbReference type="Rhea" id="RHEA:12821"/>
        <dbReference type="ChEBI" id="CHEBI:15343"/>
        <dbReference type="ChEBI" id="CHEBI:59776"/>
        <dbReference type="ChEBI" id="CHEBI:62877"/>
        <dbReference type="EC" id="4.1.2.4"/>
    </reaction>
</comment>
<accession>A0A1L7CDI4</accession>
<feature type="active site" description="Schiff-base intermediate with acetaldehyde" evidence="7">
    <location>
        <position position="158"/>
    </location>
</feature>
<comment type="pathway">
    <text evidence="7">Carbohydrate degradation; 2-deoxy-D-ribose 1-phosphate degradation; D-glyceraldehyde 3-phosphate and acetaldehyde from 2-deoxy-alpha-D-ribose 1-phosphate: step 2/2.</text>
</comment>
<dbReference type="EC" id="4.1.2.4" evidence="7"/>
<dbReference type="HAMAP" id="MF_00114">
    <property type="entry name" value="DeoC_type1"/>
    <property type="match status" value="1"/>
</dbReference>
<dbReference type="KEGG" id="caqu:CAQU_01110"/>
<evidence type="ECO:0000256" key="3">
    <source>
        <dbReference type="ARBA" id="ARBA00023239"/>
    </source>
</evidence>
<gene>
    <name evidence="7" type="primary">deoC</name>
    <name evidence="8" type="ORF">CAQU_01110</name>
</gene>
<feature type="active site" description="Proton donor/acceptor" evidence="7">
    <location>
        <position position="188"/>
    </location>
</feature>
<keyword evidence="9" id="KW-1185">Reference proteome</keyword>
<dbReference type="PIRSF" id="PIRSF001357">
    <property type="entry name" value="DeoC"/>
    <property type="match status" value="1"/>
</dbReference>
<dbReference type="InterPro" id="IPR013785">
    <property type="entry name" value="Aldolase_TIM"/>
</dbReference>
<evidence type="ECO:0000256" key="4">
    <source>
        <dbReference type="ARBA" id="ARBA00023270"/>
    </source>
</evidence>
<evidence type="ECO:0000256" key="7">
    <source>
        <dbReference type="HAMAP-Rule" id="MF_00114"/>
    </source>
</evidence>
<dbReference type="CDD" id="cd00959">
    <property type="entry name" value="DeoC"/>
    <property type="match status" value="1"/>
</dbReference>
<dbReference type="GO" id="GO:0009264">
    <property type="term" value="P:deoxyribonucleotide catabolic process"/>
    <property type="evidence" value="ECO:0007669"/>
    <property type="project" value="UniProtKB-UniRule"/>
</dbReference>
<name>A0A1L7CDI4_9CORY</name>
<dbReference type="GO" id="GO:0006018">
    <property type="term" value="P:2-deoxyribose 1-phosphate catabolic process"/>
    <property type="evidence" value="ECO:0007669"/>
    <property type="project" value="UniProtKB-UniRule"/>
</dbReference>
<protein>
    <recommendedName>
        <fullName evidence="7">Deoxyribose-phosphate aldolase</fullName>
        <shortName evidence="7">DERA</shortName>
        <ecNumber evidence="7">4.1.2.4</ecNumber>
    </recommendedName>
    <alternativeName>
        <fullName evidence="7">2-deoxy-D-ribose 5-phosphate aldolase</fullName>
    </alternativeName>
    <alternativeName>
        <fullName evidence="7">Phosphodeoxyriboaldolase</fullName>
        <shortName evidence="7">Deoxyriboaldolase</shortName>
    </alternativeName>
</protein>
<dbReference type="EMBL" id="CP009245">
    <property type="protein sequence ID" value="APT83905.1"/>
    <property type="molecule type" value="Genomic_DNA"/>
</dbReference>
<dbReference type="GO" id="GO:0016052">
    <property type="term" value="P:carbohydrate catabolic process"/>
    <property type="evidence" value="ECO:0007669"/>
    <property type="project" value="TreeGrafter"/>
</dbReference>
<dbReference type="Proteomes" id="UP000185478">
    <property type="component" value="Chromosome"/>
</dbReference>
<feature type="active site" description="Proton donor/acceptor" evidence="7">
    <location>
        <position position="95"/>
    </location>
</feature>
<dbReference type="PANTHER" id="PTHR10889">
    <property type="entry name" value="DEOXYRIBOSE-PHOSPHATE ALDOLASE"/>
    <property type="match status" value="1"/>
</dbReference>
<keyword evidence="3 7" id="KW-0456">Lyase</keyword>
<dbReference type="SMART" id="SM01133">
    <property type="entry name" value="DeoC"/>
    <property type="match status" value="1"/>
</dbReference>
<dbReference type="RefSeq" id="WP_075724481.1">
    <property type="nucleotide sequence ID" value="NZ_CP009245.1"/>
</dbReference>
<evidence type="ECO:0000256" key="1">
    <source>
        <dbReference type="ARBA" id="ARBA00010936"/>
    </source>
</evidence>
<dbReference type="OrthoDB" id="6579831at2"/>
<dbReference type="STRING" id="1431546.CAQU_01110"/>
<evidence type="ECO:0000313" key="9">
    <source>
        <dbReference type="Proteomes" id="UP000185478"/>
    </source>
</evidence>
<evidence type="ECO:0000313" key="8">
    <source>
        <dbReference type="EMBL" id="APT83905.1"/>
    </source>
</evidence>
<proteinExistence type="inferred from homology"/>
<comment type="function">
    <text evidence="6 7">Catalyzes a reversible aldol reaction between acetaldehyde and D-glyceraldehyde 3-phosphate to generate 2-deoxy-D-ribose 5-phosphate.</text>
</comment>
<dbReference type="Pfam" id="PF01791">
    <property type="entry name" value="DeoC"/>
    <property type="match status" value="1"/>
</dbReference>
<organism evidence="8 9">
    <name type="scientific">Corynebacterium aquilae DSM 44791</name>
    <dbReference type="NCBI Taxonomy" id="1431546"/>
    <lineage>
        <taxon>Bacteria</taxon>
        <taxon>Bacillati</taxon>
        <taxon>Actinomycetota</taxon>
        <taxon>Actinomycetes</taxon>
        <taxon>Mycobacteriales</taxon>
        <taxon>Corynebacteriaceae</taxon>
        <taxon>Corynebacterium</taxon>
    </lineage>
</organism>
<evidence type="ECO:0000256" key="5">
    <source>
        <dbReference type="ARBA" id="ARBA00048791"/>
    </source>
</evidence>
<dbReference type="InterPro" id="IPR028581">
    <property type="entry name" value="DeoC_typeI"/>
</dbReference>
<dbReference type="FunFam" id="3.20.20.70:FF:000044">
    <property type="entry name" value="Deoxyribose-phosphate aldolase"/>
    <property type="match status" value="1"/>
</dbReference>
<sequence length="224" mass="22790">MTAQLTRNDVAAIMDYTLLTPEATAQDVEKLCAEAIELGVGCVCVSPNMLHATRDAQEAGLKVAAVVGFPSGKHHILIKAAEARLAVQSGASEIDLVVDLGNIAKGDLNAMVSEVVAVREAISAQITLKVILETALWDDDTITQAAALCAKAGADMVKTSTGFHPAGGATASAVTALAKGAGPHVGVKASGGIRTWEQAQEMIAAGAARLGVSKAREILDGAPA</sequence>
<keyword evidence="2 7" id="KW-0963">Cytoplasm</keyword>
<evidence type="ECO:0000256" key="6">
    <source>
        <dbReference type="ARBA" id="ARBA00056337"/>
    </source>
</evidence>
<comment type="subcellular location">
    <subcellularLocation>
        <location evidence="7">Cytoplasm</location>
    </subcellularLocation>
</comment>
<dbReference type="InterPro" id="IPR002915">
    <property type="entry name" value="DeoC/FbaB/LacD_aldolase"/>
</dbReference>
<dbReference type="SUPFAM" id="SSF51569">
    <property type="entry name" value="Aldolase"/>
    <property type="match status" value="1"/>
</dbReference>
<dbReference type="AlphaFoldDB" id="A0A1L7CDI4"/>
<dbReference type="NCBIfam" id="TIGR00126">
    <property type="entry name" value="deoC"/>
    <property type="match status" value="1"/>
</dbReference>